<organism evidence="2 3">
    <name type="scientific">Caballeronia arvi</name>
    <dbReference type="NCBI Taxonomy" id="1777135"/>
    <lineage>
        <taxon>Bacteria</taxon>
        <taxon>Pseudomonadati</taxon>
        <taxon>Pseudomonadota</taxon>
        <taxon>Betaproteobacteria</taxon>
        <taxon>Burkholderiales</taxon>
        <taxon>Burkholderiaceae</taxon>
        <taxon>Caballeronia</taxon>
    </lineage>
</organism>
<comment type="caution">
    <text evidence="2">The sequence shown here is derived from an EMBL/GenBank/DDBJ whole genome shotgun (WGS) entry which is preliminary data.</text>
</comment>
<name>A0A158EWD5_9BURK</name>
<reference evidence="2" key="1">
    <citation type="submission" date="2016-01" db="EMBL/GenBank/DDBJ databases">
        <authorList>
            <person name="Peeters C."/>
        </authorList>
    </citation>
    <scope>NUCLEOTIDE SEQUENCE [LARGE SCALE GENOMIC DNA]</scope>
    <source>
        <strain evidence="2">LMG 29317</strain>
    </source>
</reference>
<evidence type="ECO:0000256" key="1">
    <source>
        <dbReference type="SAM" id="MobiDB-lite"/>
    </source>
</evidence>
<sequence length="56" mass="6347">MKNNAKQIDTAEGQRASIRSTGIVSPSQTGLDLFDSLHERRLRPLEARAFPLSRYF</sequence>
<evidence type="ECO:0000313" key="2">
    <source>
        <dbReference type="EMBL" id="SAL11813.1"/>
    </source>
</evidence>
<protein>
    <submittedName>
        <fullName evidence="2">Uncharacterized protein</fullName>
    </submittedName>
</protein>
<gene>
    <name evidence="2" type="ORF">AWB74_00195</name>
</gene>
<evidence type="ECO:0000313" key="3">
    <source>
        <dbReference type="Proteomes" id="UP000055019"/>
    </source>
</evidence>
<keyword evidence="3" id="KW-1185">Reference proteome</keyword>
<feature type="region of interest" description="Disordered" evidence="1">
    <location>
        <begin position="1"/>
        <end position="22"/>
    </location>
</feature>
<dbReference type="EMBL" id="FCOM02000001">
    <property type="protein sequence ID" value="SAL11813.1"/>
    <property type="molecule type" value="Genomic_DNA"/>
</dbReference>
<dbReference type="Proteomes" id="UP000055019">
    <property type="component" value="Unassembled WGS sequence"/>
</dbReference>
<accession>A0A158EWD5</accession>
<proteinExistence type="predicted"/>
<dbReference type="AlphaFoldDB" id="A0A158EWD5"/>